<organism evidence="16 17">
    <name type="scientific">Wansuia hejianensis</name>
    <dbReference type="NCBI Taxonomy" id="2763667"/>
    <lineage>
        <taxon>Bacteria</taxon>
        <taxon>Bacillati</taxon>
        <taxon>Bacillota</taxon>
        <taxon>Clostridia</taxon>
        <taxon>Lachnospirales</taxon>
        <taxon>Lachnospiraceae</taxon>
        <taxon>Wansuia</taxon>
    </lineage>
</organism>
<dbReference type="KEGG" id="whj:H9Q79_15265"/>
<feature type="binding site" evidence="13 14">
    <location>
        <position position="67"/>
    </location>
    <ligand>
        <name>[4Fe-4S] cluster</name>
        <dbReference type="ChEBI" id="CHEBI:49883"/>
        <note>4Fe-4S-S-AdoMet</note>
    </ligand>
</feature>
<evidence type="ECO:0000313" key="17">
    <source>
        <dbReference type="Proteomes" id="UP000515860"/>
    </source>
</evidence>
<reference evidence="16 17" key="1">
    <citation type="submission" date="2020-08" db="EMBL/GenBank/DDBJ databases">
        <authorList>
            <person name="Liu C."/>
            <person name="Sun Q."/>
        </authorList>
    </citation>
    <scope>NUCLEOTIDE SEQUENCE [LARGE SCALE GENOMIC DNA]</scope>
    <source>
        <strain evidence="16 17">NSJ-29</strain>
    </source>
</reference>
<dbReference type="SFLD" id="SFLDG01278">
    <property type="entry name" value="biotin_synthase_like"/>
    <property type="match status" value="1"/>
</dbReference>
<dbReference type="SFLD" id="SFLDS00029">
    <property type="entry name" value="Radical_SAM"/>
    <property type="match status" value="1"/>
</dbReference>
<dbReference type="PROSITE" id="PS51918">
    <property type="entry name" value="RADICAL_SAM"/>
    <property type="match status" value="1"/>
</dbReference>
<dbReference type="UniPathway" id="UPA00078">
    <property type="reaction ID" value="UER00162"/>
</dbReference>
<dbReference type="GO" id="GO:0005506">
    <property type="term" value="F:iron ion binding"/>
    <property type="evidence" value="ECO:0007669"/>
    <property type="project" value="UniProtKB-UniRule"/>
</dbReference>
<dbReference type="GO" id="GO:0009102">
    <property type="term" value="P:biotin biosynthetic process"/>
    <property type="evidence" value="ECO:0007669"/>
    <property type="project" value="UniProtKB-UniRule"/>
</dbReference>
<feature type="binding site" evidence="13 14">
    <location>
        <position position="196"/>
    </location>
    <ligand>
        <name>[2Fe-2S] cluster</name>
        <dbReference type="ChEBI" id="CHEBI:190135"/>
    </ligand>
</feature>
<keyword evidence="4 13" id="KW-0004">4Fe-4S</keyword>
<keyword evidence="9 13" id="KW-0093">Biotin biosynthesis</keyword>
<comment type="subunit">
    <text evidence="13">Homodimer.</text>
</comment>
<evidence type="ECO:0000256" key="14">
    <source>
        <dbReference type="PIRSR" id="PIRSR001619-1"/>
    </source>
</evidence>
<evidence type="ECO:0000256" key="7">
    <source>
        <dbReference type="ARBA" id="ARBA00022714"/>
    </source>
</evidence>
<feature type="binding site" evidence="13 14">
    <location>
        <position position="60"/>
    </location>
    <ligand>
        <name>[4Fe-4S] cluster</name>
        <dbReference type="ChEBI" id="CHEBI:49883"/>
        <note>4Fe-4S-S-AdoMet</note>
    </ligand>
</feature>
<evidence type="ECO:0000256" key="10">
    <source>
        <dbReference type="ARBA" id="ARBA00023004"/>
    </source>
</evidence>
<dbReference type="Gene3D" id="3.20.20.70">
    <property type="entry name" value="Aldolase class I"/>
    <property type="match status" value="1"/>
</dbReference>
<evidence type="ECO:0000256" key="4">
    <source>
        <dbReference type="ARBA" id="ARBA00022485"/>
    </source>
</evidence>
<dbReference type="HAMAP" id="MF_01694">
    <property type="entry name" value="BioB"/>
    <property type="match status" value="1"/>
</dbReference>
<dbReference type="GO" id="GO:0051539">
    <property type="term" value="F:4 iron, 4 sulfur cluster binding"/>
    <property type="evidence" value="ECO:0007669"/>
    <property type="project" value="UniProtKB-KW"/>
</dbReference>
<comment type="cofactor">
    <cofactor evidence="13 14">
        <name>[4Fe-4S] cluster</name>
        <dbReference type="ChEBI" id="CHEBI:49883"/>
    </cofactor>
    <text evidence="13 14">Binds 1 [4Fe-4S] cluster. The cluster is coordinated with 3 cysteines and an exchangeable S-adenosyl-L-methionine.</text>
</comment>
<comment type="cofactor">
    <cofactor evidence="14">
        <name>[2Fe-2S] cluster</name>
        <dbReference type="ChEBI" id="CHEBI:190135"/>
    </cofactor>
    <text evidence="14">Binds 1 [2Fe-2S] cluster. The cluster is coordinated with 3 cysteines and 1 arginine.</text>
</comment>
<dbReference type="Proteomes" id="UP000515860">
    <property type="component" value="Chromosome"/>
</dbReference>
<dbReference type="PIRSF" id="PIRSF001619">
    <property type="entry name" value="Biotin_synth"/>
    <property type="match status" value="1"/>
</dbReference>
<accession>A0A7G9GBP8</accession>
<dbReference type="Pfam" id="PF04055">
    <property type="entry name" value="Radical_SAM"/>
    <property type="match status" value="1"/>
</dbReference>
<evidence type="ECO:0000256" key="9">
    <source>
        <dbReference type="ARBA" id="ARBA00022756"/>
    </source>
</evidence>
<proteinExistence type="inferred from homology"/>
<evidence type="ECO:0000256" key="1">
    <source>
        <dbReference type="ARBA" id="ARBA00004942"/>
    </source>
</evidence>
<evidence type="ECO:0000256" key="13">
    <source>
        <dbReference type="HAMAP-Rule" id="MF_01694"/>
    </source>
</evidence>
<evidence type="ECO:0000256" key="6">
    <source>
        <dbReference type="ARBA" id="ARBA00022691"/>
    </source>
</evidence>
<dbReference type="InterPro" id="IPR024177">
    <property type="entry name" value="Biotin_synthase"/>
</dbReference>
<keyword evidence="10 13" id="KW-0408">Iron</keyword>
<feature type="binding site" evidence="13 14">
    <location>
        <position position="136"/>
    </location>
    <ligand>
        <name>[2Fe-2S] cluster</name>
        <dbReference type="ChEBI" id="CHEBI:190135"/>
    </ligand>
</feature>
<dbReference type="RefSeq" id="WP_249328678.1">
    <property type="nucleotide sequence ID" value="NZ_CP060635.1"/>
</dbReference>
<evidence type="ECO:0000256" key="11">
    <source>
        <dbReference type="ARBA" id="ARBA00023014"/>
    </source>
</evidence>
<comment type="function">
    <text evidence="13">Catalyzes the conversion of dethiobiotin (DTB) to biotin by the insertion of a sulfur atom into dethiobiotin via a radical-based mechanism.</text>
</comment>
<dbReference type="EMBL" id="CP060635">
    <property type="protein sequence ID" value="QNM08230.1"/>
    <property type="molecule type" value="Genomic_DNA"/>
</dbReference>
<dbReference type="InterPro" id="IPR013785">
    <property type="entry name" value="Aldolase_TIM"/>
</dbReference>
<evidence type="ECO:0000313" key="16">
    <source>
        <dbReference type="EMBL" id="QNM08230.1"/>
    </source>
</evidence>
<dbReference type="SUPFAM" id="SSF102114">
    <property type="entry name" value="Radical SAM enzymes"/>
    <property type="match status" value="1"/>
</dbReference>
<dbReference type="Pfam" id="PF06968">
    <property type="entry name" value="BATS"/>
    <property type="match status" value="1"/>
</dbReference>
<dbReference type="AlphaFoldDB" id="A0A7G9GBP8"/>
<comment type="pathway">
    <text evidence="1 13">Cofactor biosynthesis; biotin biosynthesis; biotin from 7,8-diaminononanoate: step 2/2.</text>
</comment>
<evidence type="ECO:0000259" key="15">
    <source>
        <dbReference type="PROSITE" id="PS51918"/>
    </source>
</evidence>
<dbReference type="InterPro" id="IPR007197">
    <property type="entry name" value="rSAM"/>
</dbReference>
<gene>
    <name evidence="13 16" type="primary">bioB</name>
    <name evidence="16" type="ORF">H9Q79_15265</name>
</gene>
<dbReference type="InterPro" id="IPR006638">
    <property type="entry name" value="Elp3/MiaA/NifB-like_rSAM"/>
</dbReference>
<feature type="binding site" evidence="13 14">
    <location>
        <position position="64"/>
    </location>
    <ligand>
        <name>[4Fe-4S] cluster</name>
        <dbReference type="ChEBI" id="CHEBI:49883"/>
        <note>4Fe-4S-S-AdoMet</note>
    </ligand>
</feature>
<dbReference type="InterPro" id="IPR010722">
    <property type="entry name" value="BATS_dom"/>
</dbReference>
<dbReference type="PANTHER" id="PTHR22976">
    <property type="entry name" value="BIOTIN SYNTHASE"/>
    <property type="match status" value="1"/>
</dbReference>
<dbReference type="EC" id="2.8.1.6" evidence="3 13"/>
<keyword evidence="7 13" id="KW-0001">2Fe-2S</keyword>
<keyword evidence="5 13" id="KW-0808">Transferase</keyword>
<keyword evidence="17" id="KW-1185">Reference proteome</keyword>
<dbReference type="SFLD" id="SFLDG01060">
    <property type="entry name" value="BATS_domain_containing"/>
    <property type="match status" value="1"/>
</dbReference>
<comment type="cofactor">
    <cofactor evidence="13">
        <name>[2Fe-2S] cluster</name>
        <dbReference type="ChEBI" id="CHEBI:190135"/>
    </cofactor>
    <text evidence="13">Binds 1 [2Fe-2S] cluster. The cluster is coordinated with 3 cysteines and 1 arginine.</text>
</comment>
<evidence type="ECO:0000256" key="8">
    <source>
        <dbReference type="ARBA" id="ARBA00022723"/>
    </source>
</evidence>
<feature type="binding site" evidence="13 14">
    <location>
        <position position="104"/>
    </location>
    <ligand>
        <name>[2Fe-2S] cluster</name>
        <dbReference type="ChEBI" id="CHEBI:190135"/>
    </ligand>
</feature>
<evidence type="ECO:0000256" key="2">
    <source>
        <dbReference type="ARBA" id="ARBA00010765"/>
    </source>
</evidence>
<keyword evidence="8 13" id="KW-0479">Metal-binding</keyword>
<comment type="similarity">
    <text evidence="2 13">Belongs to the radical SAM superfamily. Biotin synthase family.</text>
</comment>
<dbReference type="InterPro" id="IPR002684">
    <property type="entry name" value="Biotin_synth/BioAB"/>
</dbReference>
<evidence type="ECO:0000256" key="3">
    <source>
        <dbReference type="ARBA" id="ARBA00012236"/>
    </source>
</evidence>
<dbReference type="GO" id="GO:0051537">
    <property type="term" value="F:2 iron, 2 sulfur cluster binding"/>
    <property type="evidence" value="ECO:0007669"/>
    <property type="project" value="UniProtKB-KW"/>
</dbReference>
<dbReference type="PANTHER" id="PTHR22976:SF2">
    <property type="entry name" value="BIOTIN SYNTHASE, MITOCHONDRIAL"/>
    <property type="match status" value="1"/>
</dbReference>
<feature type="binding site" evidence="13 14">
    <location>
        <position position="266"/>
    </location>
    <ligand>
        <name>[2Fe-2S] cluster</name>
        <dbReference type="ChEBI" id="CHEBI:190135"/>
    </ligand>
</feature>
<name>A0A7G9GBP8_9FIRM</name>
<dbReference type="InterPro" id="IPR058240">
    <property type="entry name" value="rSAM_sf"/>
</dbReference>
<dbReference type="CDD" id="cd01335">
    <property type="entry name" value="Radical_SAM"/>
    <property type="match status" value="1"/>
</dbReference>
<dbReference type="SMART" id="SM00876">
    <property type="entry name" value="BATS"/>
    <property type="match status" value="1"/>
</dbReference>
<dbReference type="NCBIfam" id="TIGR00433">
    <property type="entry name" value="bioB"/>
    <property type="match status" value="1"/>
</dbReference>
<evidence type="ECO:0000256" key="12">
    <source>
        <dbReference type="ARBA" id="ARBA00051157"/>
    </source>
</evidence>
<feature type="domain" description="Radical SAM core" evidence="15">
    <location>
        <begin position="42"/>
        <end position="268"/>
    </location>
</feature>
<dbReference type="GO" id="GO:0004076">
    <property type="term" value="F:biotin synthase activity"/>
    <property type="evidence" value="ECO:0007669"/>
    <property type="project" value="UniProtKB-UniRule"/>
</dbReference>
<keyword evidence="6 13" id="KW-0949">S-adenosyl-L-methionine</keyword>
<evidence type="ECO:0000256" key="5">
    <source>
        <dbReference type="ARBA" id="ARBA00022679"/>
    </source>
</evidence>
<keyword evidence="11 13" id="KW-0411">Iron-sulfur</keyword>
<comment type="catalytic activity">
    <reaction evidence="12 13">
        <text>(4R,5S)-dethiobiotin + (sulfur carrier)-SH + 2 reduced [2Fe-2S]-[ferredoxin] + 2 S-adenosyl-L-methionine = (sulfur carrier)-H + biotin + 2 5'-deoxyadenosine + 2 L-methionine + 2 oxidized [2Fe-2S]-[ferredoxin]</text>
        <dbReference type="Rhea" id="RHEA:22060"/>
        <dbReference type="Rhea" id="RHEA-COMP:10000"/>
        <dbReference type="Rhea" id="RHEA-COMP:10001"/>
        <dbReference type="Rhea" id="RHEA-COMP:14737"/>
        <dbReference type="Rhea" id="RHEA-COMP:14739"/>
        <dbReference type="ChEBI" id="CHEBI:17319"/>
        <dbReference type="ChEBI" id="CHEBI:29917"/>
        <dbReference type="ChEBI" id="CHEBI:33737"/>
        <dbReference type="ChEBI" id="CHEBI:33738"/>
        <dbReference type="ChEBI" id="CHEBI:57586"/>
        <dbReference type="ChEBI" id="CHEBI:57844"/>
        <dbReference type="ChEBI" id="CHEBI:59789"/>
        <dbReference type="ChEBI" id="CHEBI:64428"/>
        <dbReference type="ChEBI" id="CHEBI:149473"/>
        <dbReference type="EC" id="2.8.1.6"/>
    </reaction>
</comment>
<sequence>MKKLAEEIIRGRRLSQQDDLSVFEYAKLGELAEGADRIRESLCGRNVDLCTIINGRSGRCSEDCRFCAQSAFHQTGCEKYEMLDEETILRDCKAREAAGVQAYSIVTAGRSVEGEELERLVRIYKRLRRECKIRLCASHGLLGAEALRRLKGAGVERYHANIETSERNFPSICTTHSYRDKLRVIQMAREAGLEVCSGGIIGLGELWQDRVDMAAALAGQGVSSIPINVLMPIKGTPLGSQVPLEEDEIIRTVAMFRYLNPAAYIRIAAGRAYFRDGGRRLFRSGVNAAITGDMLTTTGTNTAQDMKMLAEMGFRAGGRPAKPGQEVRMQNE</sequence>
<protein>
    <recommendedName>
        <fullName evidence="3 13">Biotin synthase</fullName>
        <ecNumber evidence="3 13">2.8.1.6</ecNumber>
    </recommendedName>
</protein>
<dbReference type="SMART" id="SM00729">
    <property type="entry name" value="Elp3"/>
    <property type="match status" value="1"/>
</dbReference>